<keyword evidence="5" id="KW-1185">Reference proteome</keyword>
<evidence type="ECO:0000313" key="5">
    <source>
        <dbReference type="Proteomes" id="UP000623467"/>
    </source>
</evidence>
<name>A0A8H6ZEI2_9AGAR</name>
<gene>
    <name evidence="4" type="ORF">MSAN_00173400</name>
</gene>
<dbReference type="InterPro" id="IPR036412">
    <property type="entry name" value="HAD-like_sf"/>
</dbReference>
<dbReference type="AlphaFoldDB" id="A0A8H6ZEI2"/>
<feature type="region of interest" description="Disordered" evidence="2">
    <location>
        <begin position="172"/>
        <end position="199"/>
    </location>
</feature>
<keyword evidence="1" id="KW-0809">Transit peptide</keyword>
<dbReference type="Pfam" id="PF03031">
    <property type="entry name" value="NIF"/>
    <property type="match status" value="1"/>
</dbReference>
<evidence type="ECO:0000256" key="2">
    <source>
        <dbReference type="SAM" id="MobiDB-lite"/>
    </source>
</evidence>
<organism evidence="4 5">
    <name type="scientific">Mycena sanguinolenta</name>
    <dbReference type="NCBI Taxonomy" id="230812"/>
    <lineage>
        <taxon>Eukaryota</taxon>
        <taxon>Fungi</taxon>
        <taxon>Dikarya</taxon>
        <taxon>Basidiomycota</taxon>
        <taxon>Agaricomycotina</taxon>
        <taxon>Agaricomycetes</taxon>
        <taxon>Agaricomycetidae</taxon>
        <taxon>Agaricales</taxon>
        <taxon>Marasmiineae</taxon>
        <taxon>Mycenaceae</taxon>
        <taxon>Mycena</taxon>
    </lineage>
</organism>
<dbReference type="InterPro" id="IPR004274">
    <property type="entry name" value="FCP1_dom"/>
</dbReference>
<dbReference type="PANTHER" id="PTHR12210">
    <property type="entry name" value="DULLARD PROTEIN PHOSPHATASE"/>
    <property type="match status" value="1"/>
</dbReference>
<keyword evidence="1" id="KW-0813">Transport</keyword>
<comment type="similarity">
    <text evidence="1">Belongs to the TIM50 family.</text>
</comment>
<dbReference type="SMART" id="SM00577">
    <property type="entry name" value="CPDc"/>
    <property type="match status" value="1"/>
</dbReference>
<accession>A0A8H6ZEI2</accession>
<sequence length="303" mass="33760">MAAAQAPRKLLVLDLNGTLLLRAQRRSASSTPNFGPRLRTVHPRPYMDAFKEYIFHPSTTKWLDAMVWSSAQPHSVADMLNHCFGQQQREFLAIWARDTLGLPSELYNKKTPTTKDLAKIWAAFPEHSQQTTLLLDDSARKAHLHPYNHICVLEYVLDVRKHDLDVWRSSLPADTVPAKPKKQKAPKSKQVPQAPDLASAVDTPGECASALACVFHNHNVAEWIKDGGLLAKEVKEAVAEQPRPLSPDSLAHQMVGLNLAQELWFNSEATVNHWVRRGMHALEALQIPVVAGIRGGELPPART</sequence>
<feature type="domain" description="FCP1 homology" evidence="3">
    <location>
        <begin position="4"/>
        <end position="174"/>
    </location>
</feature>
<dbReference type="InterPro" id="IPR050365">
    <property type="entry name" value="TIM50"/>
</dbReference>
<dbReference type="Gene3D" id="3.40.50.1000">
    <property type="entry name" value="HAD superfamily/HAD-like"/>
    <property type="match status" value="1"/>
</dbReference>
<keyword evidence="1" id="KW-0496">Mitochondrion</keyword>
<comment type="subunit">
    <text evidence="1">Component of the TIM23 complex.</text>
</comment>
<proteinExistence type="inferred from homology"/>
<evidence type="ECO:0000256" key="1">
    <source>
        <dbReference type="RuleBase" id="RU365079"/>
    </source>
</evidence>
<dbReference type="GO" id="GO:0015031">
    <property type="term" value="P:protein transport"/>
    <property type="evidence" value="ECO:0007669"/>
    <property type="project" value="UniProtKB-KW"/>
</dbReference>
<dbReference type="OrthoDB" id="1711508at2759"/>
<comment type="subcellular location">
    <subcellularLocation>
        <location evidence="1">Mitochondrion inner membrane</location>
        <topology evidence="1">Single-pass membrane protein</topology>
    </subcellularLocation>
</comment>
<evidence type="ECO:0000259" key="3">
    <source>
        <dbReference type="PROSITE" id="PS50969"/>
    </source>
</evidence>
<protein>
    <recommendedName>
        <fullName evidence="1">Mitochondrial import inner membrane translocase subunit TIM50</fullName>
    </recommendedName>
</protein>
<keyword evidence="1" id="KW-0811">Translocation</keyword>
<keyword evidence="1" id="KW-0653">Protein transport</keyword>
<comment type="caution">
    <text evidence="4">The sequence shown here is derived from an EMBL/GenBank/DDBJ whole genome shotgun (WGS) entry which is preliminary data.</text>
</comment>
<reference evidence="4" key="1">
    <citation type="submission" date="2020-05" db="EMBL/GenBank/DDBJ databases">
        <title>Mycena genomes resolve the evolution of fungal bioluminescence.</title>
        <authorList>
            <person name="Tsai I.J."/>
        </authorList>
    </citation>
    <scope>NUCLEOTIDE SEQUENCE</scope>
    <source>
        <strain evidence="4">160909Yilan</strain>
    </source>
</reference>
<dbReference type="InterPro" id="IPR023214">
    <property type="entry name" value="HAD_sf"/>
</dbReference>
<dbReference type="PROSITE" id="PS50969">
    <property type="entry name" value="FCP1"/>
    <property type="match status" value="1"/>
</dbReference>
<dbReference type="Proteomes" id="UP000623467">
    <property type="component" value="Unassembled WGS sequence"/>
</dbReference>
<dbReference type="SUPFAM" id="SSF56784">
    <property type="entry name" value="HAD-like"/>
    <property type="match status" value="1"/>
</dbReference>
<dbReference type="EMBL" id="JACAZH010000001">
    <property type="protein sequence ID" value="KAF7377513.1"/>
    <property type="molecule type" value="Genomic_DNA"/>
</dbReference>
<evidence type="ECO:0000313" key="4">
    <source>
        <dbReference type="EMBL" id="KAF7377513.1"/>
    </source>
</evidence>
<comment type="function">
    <text evidence="1">Essential component of the TIM23 complex, a complex that mediates the translocation of transit peptide-containing proteins across the mitochondrial inner membrane.</text>
</comment>
<dbReference type="GO" id="GO:0005744">
    <property type="term" value="C:TIM23 mitochondrial import inner membrane translocase complex"/>
    <property type="evidence" value="ECO:0007669"/>
    <property type="project" value="UniProtKB-UniRule"/>
</dbReference>